<organism evidence="1 2">
    <name type="scientific">Roseobacter phage RDJL Phi 2</name>
    <dbReference type="NCBI Taxonomy" id="1682380"/>
    <lineage>
        <taxon>Viruses</taxon>
        <taxon>Duplodnaviria</taxon>
        <taxon>Heunggongvirae</taxon>
        <taxon>Uroviricota</taxon>
        <taxon>Caudoviricetes</taxon>
        <taxon>Xiamenvirus</taxon>
        <taxon>Xiamenvirus RDJL2</taxon>
    </lineage>
</organism>
<dbReference type="OrthoDB" id="12764at10239"/>
<name>A0A0K0PWS0_9CAUD</name>
<evidence type="ECO:0000313" key="2">
    <source>
        <dbReference type="Proteomes" id="UP000223793"/>
    </source>
</evidence>
<keyword evidence="2" id="KW-1185">Reference proteome</keyword>
<sequence>MSQFAHLKKMEVSGGQTAEFKMHALEGTPVLTVKPAMESNKPYFNASLKASRSNMRSIRNGNVTAGLLDETRETDRELYGKHVVVGWNNVQDGSGKPVPFSREVAADFLEALPNWLFDELREFCGTPSNFIRDDQVDTEVVAKNSKSD</sequence>
<proteinExistence type="predicted"/>
<evidence type="ECO:0000313" key="1">
    <source>
        <dbReference type="EMBL" id="AKQ75858.1"/>
    </source>
</evidence>
<gene>
    <name evidence="1" type="ORF">RDJLphi2_gp68</name>
</gene>
<reference evidence="2" key="1">
    <citation type="submission" date="2015-07" db="EMBL/GenBank/DDBJ databases">
        <title>Complete genome sequence of Roseophage RDJL phage 2, a siphovirus infects Roseobacter denitrificans OCh114.</title>
        <authorList>
            <person name="Liang Y."/>
            <person name="Zhang Y."/>
            <person name="Zhou C."/>
            <person name="Chen Z."/>
            <person name="Yang S."/>
        </authorList>
    </citation>
    <scope>NUCLEOTIDE SEQUENCE [LARGE SCALE GENOMIC DNA]</scope>
</reference>
<dbReference type="Proteomes" id="UP000223793">
    <property type="component" value="Segment"/>
</dbReference>
<accession>A0A0K0PWS0</accession>
<protein>
    <submittedName>
        <fullName evidence="1">Uncharacterized protein</fullName>
    </submittedName>
</protein>
<dbReference type="EMBL" id="KT266805">
    <property type="protein sequence ID" value="AKQ75858.1"/>
    <property type="molecule type" value="Genomic_DNA"/>
</dbReference>